<dbReference type="EMBL" id="JABBVZ010000040">
    <property type="protein sequence ID" value="NMP23112.1"/>
    <property type="molecule type" value="Genomic_DNA"/>
</dbReference>
<sequence>MPYIGGTEVAHWTPRVKGVEMVNRGRVGPAIWTMTTYVTVTRLPTGAAAKDPLLEPVARQALNHGYRTARVIQMIAALPRHLY</sequence>
<evidence type="ECO:0000313" key="1">
    <source>
        <dbReference type="EMBL" id="NMP23112.1"/>
    </source>
</evidence>
<protein>
    <submittedName>
        <fullName evidence="1">Uncharacterized protein</fullName>
    </submittedName>
</protein>
<proteinExistence type="predicted"/>
<name>A0A7Y0L4E7_9FIRM</name>
<dbReference type="AlphaFoldDB" id="A0A7Y0L4E7"/>
<keyword evidence="2" id="KW-1185">Reference proteome</keyword>
<gene>
    <name evidence="1" type="ORF">HIJ39_12255</name>
</gene>
<dbReference type="Proteomes" id="UP000533476">
    <property type="component" value="Unassembled WGS sequence"/>
</dbReference>
<accession>A0A7Y0L4E7</accession>
<comment type="caution">
    <text evidence="1">The sequence shown here is derived from an EMBL/GenBank/DDBJ whole genome shotgun (WGS) entry which is preliminary data.</text>
</comment>
<evidence type="ECO:0000313" key="2">
    <source>
        <dbReference type="Proteomes" id="UP000533476"/>
    </source>
</evidence>
<dbReference type="RefSeq" id="WP_169100083.1">
    <property type="nucleotide sequence ID" value="NZ_JABBVZ010000040.1"/>
</dbReference>
<reference evidence="1 2" key="1">
    <citation type="submission" date="2020-04" db="EMBL/GenBank/DDBJ databases">
        <authorList>
            <person name="Zhang R."/>
            <person name="Schippers A."/>
        </authorList>
    </citation>
    <scope>NUCLEOTIDE SEQUENCE [LARGE SCALE GENOMIC DNA]</scope>
    <source>
        <strain evidence="1 2">DSM 109850</strain>
    </source>
</reference>
<organism evidence="1 2">
    <name type="scientific">Sulfobacillus harzensis</name>
    <dbReference type="NCBI Taxonomy" id="2729629"/>
    <lineage>
        <taxon>Bacteria</taxon>
        <taxon>Bacillati</taxon>
        <taxon>Bacillota</taxon>
        <taxon>Clostridia</taxon>
        <taxon>Eubacteriales</taxon>
        <taxon>Clostridiales Family XVII. Incertae Sedis</taxon>
        <taxon>Sulfobacillus</taxon>
    </lineage>
</organism>